<dbReference type="AlphaFoldDB" id="A0A4Y7TCJ3"/>
<comment type="caution">
    <text evidence="1">The sequence shown here is derived from an EMBL/GenBank/DDBJ whole genome shotgun (WGS) entry which is preliminary data.</text>
</comment>
<dbReference type="InterPro" id="IPR032675">
    <property type="entry name" value="LRR_dom_sf"/>
</dbReference>
<dbReference type="OrthoDB" id="3071584at2759"/>
<name>A0A4Y7TCJ3_COPMI</name>
<evidence type="ECO:0000313" key="1">
    <source>
        <dbReference type="EMBL" id="TEB31860.1"/>
    </source>
</evidence>
<dbReference type="EMBL" id="QPFP01000017">
    <property type="protein sequence ID" value="TEB31860.1"/>
    <property type="molecule type" value="Genomic_DNA"/>
</dbReference>
<feature type="non-terminal residue" evidence="1">
    <location>
        <position position="1"/>
    </location>
</feature>
<dbReference type="Gene3D" id="3.80.10.10">
    <property type="entry name" value="Ribonuclease Inhibitor"/>
    <property type="match status" value="1"/>
</dbReference>
<evidence type="ECO:0000313" key="2">
    <source>
        <dbReference type="Proteomes" id="UP000298030"/>
    </source>
</evidence>
<evidence type="ECO:0008006" key="3">
    <source>
        <dbReference type="Google" id="ProtNLM"/>
    </source>
</evidence>
<gene>
    <name evidence="1" type="ORF">FA13DRAFT_1732155</name>
</gene>
<reference evidence="1 2" key="1">
    <citation type="journal article" date="2019" name="Nat. Ecol. Evol.">
        <title>Megaphylogeny resolves global patterns of mushroom evolution.</title>
        <authorList>
            <person name="Varga T."/>
            <person name="Krizsan K."/>
            <person name="Foldi C."/>
            <person name="Dima B."/>
            <person name="Sanchez-Garcia M."/>
            <person name="Sanchez-Ramirez S."/>
            <person name="Szollosi G.J."/>
            <person name="Szarkandi J.G."/>
            <person name="Papp V."/>
            <person name="Albert L."/>
            <person name="Andreopoulos W."/>
            <person name="Angelini C."/>
            <person name="Antonin V."/>
            <person name="Barry K.W."/>
            <person name="Bougher N.L."/>
            <person name="Buchanan P."/>
            <person name="Buyck B."/>
            <person name="Bense V."/>
            <person name="Catcheside P."/>
            <person name="Chovatia M."/>
            <person name="Cooper J."/>
            <person name="Damon W."/>
            <person name="Desjardin D."/>
            <person name="Finy P."/>
            <person name="Geml J."/>
            <person name="Haridas S."/>
            <person name="Hughes K."/>
            <person name="Justo A."/>
            <person name="Karasinski D."/>
            <person name="Kautmanova I."/>
            <person name="Kiss B."/>
            <person name="Kocsube S."/>
            <person name="Kotiranta H."/>
            <person name="LaButti K.M."/>
            <person name="Lechner B.E."/>
            <person name="Liimatainen K."/>
            <person name="Lipzen A."/>
            <person name="Lukacs Z."/>
            <person name="Mihaltcheva S."/>
            <person name="Morgado L.N."/>
            <person name="Niskanen T."/>
            <person name="Noordeloos M.E."/>
            <person name="Ohm R.A."/>
            <person name="Ortiz-Santana B."/>
            <person name="Ovrebo C."/>
            <person name="Racz N."/>
            <person name="Riley R."/>
            <person name="Savchenko A."/>
            <person name="Shiryaev A."/>
            <person name="Soop K."/>
            <person name="Spirin V."/>
            <person name="Szebenyi C."/>
            <person name="Tomsovsky M."/>
            <person name="Tulloss R.E."/>
            <person name="Uehling J."/>
            <person name="Grigoriev I.V."/>
            <person name="Vagvolgyi C."/>
            <person name="Papp T."/>
            <person name="Martin F.M."/>
            <person name="Miettinen O."/>
            <person name="Hibbett D.S."/>
            <person name="Nagy L.G."/>
        </authorList>
    </citation>
    <scope>NUCLEOTIDE SEQUENCE [LARGE SCALE GENOMIC DNA]</scope>
    <source>
        <strain evidence="1 2">FP101781</strain>
    </source>
</reference>
<dbReference type="SUPFAM" id="SSF52047">
    <property type="entry name" value="RNI-like"/>
    <property type="match status" value="1"/>
</dbReference>
<proteinExistence type="predicted"/>
<dbReference type="Proteomes" id="UP000298030">
    <property type="component" value="Unassembled WGS sequence"/>
</dbReference>
<organism evidence="1 2">
    <name type="scientific">Coprinellus micaceus</name>
    <name type="common">Glistening ink-cap mushroom</name>
    <name type="synonym">Coprinus micaceus</name>
    <dbReference type="NCBI Taxonomy" id="71717"/>
    <lineage>
        <taxon>Eukaryota</taxon>
        <taxon>Fungi</taxon>
        <taxon>Dikarya</taxon>
        <taxon>Basidiomycota</taxon>
        <taxon>Agaricomycotina</taxon>
        <taxon>Agaricomycetes</taxon>
        <taxon>Agaricomycetidae</taxon>
        <taxon>Agaricales</taxon>
        <taxon>Agaricineae</taxon>
        <taxon>Psathyrellaceae</taxon>
        <taxon>Coprinellus</taxon>
    </lineage>
</organism>
<sequence length="492" mass="55297">YKVFSVNKVDRTLVRTLEVLRNPANAKRVRSFHLDPAALRDLSRAEAIVNEHHRPPQQHGALATFTTQLFQSLPGLSTSKSPQAGDPISAAKITEDLETVLPSLRNVDNFSFTWEMVSAFTEPYLPLAWRSLGTNLQYLRLNLHPRSVSSQLPHDINFPCLRSLHFSFTIADDPRDLLLPVGESISRFINKFEYTLESLYIGSPQRRDLRNMYASLTRFKKLQSFEISPHTFASPESLITFLSNHSDTLTSLTYVSDSNPLFVNGLSNLELHHLEKLVMRLHYVPYPKAWWNVPSPFFNSISSTLRILTIEGAVTITELDQVLNALVGENPKDAALEEFSVAVSSLSVEVLALLAKRVPSLKSLDLRIHDVVAKGGFPITPSEFFPFTSSPPHPRQTTPGDFIQSGREVLLPLQWILADITIKRRSCCGDLVQWGLMKFLAQCIPTIRSFARRCTLAIPDPPNAKPEGKICPLEVHCPFWAGPQEPPRDYSP</sequence>
<protein>
    <recommendedName>
        <fullName evidence="3">F-box domain-containing protein</fullName>
    </recommendedName>
</protein>
<keyword evidence="2" id="KW-1185">Reference proteome</keyword>
<accession>A0A4Y7TCJ3</accession>